<evidence type="ECO:0000313" key="5">
    <source>
        <dbReference type="Proteomes" id="UP001164746"/>
    </source>
</evidence>
<protein>
    <submittedName>
        <fullName evidence="4">ENTP5-like protein</fullName>
    </submittedName>
</protein>
<organism evidence="4 5">
    <name type="scientific">Mya arenaria</name>
    <name type="common">Soft-shell clam</name>
    <dbReference type="NCBI Taxonomy" id="6604"/>
    <lineage>
        <taxon>Eukaryota</taxon>
        <taxon>Metazoa</taxon>
        <taxon>Spiralia</taxon>
        <taxon>Lophotrochozoa</taxon>
        <taxon>Mollusca</taxon>
        <taxon>Bivalvia</taxon>
        <taxon>Autobranchia</taxon>
        <taxon>Heteroconchia</taxon>
        <taxon>Euheterodonta</taxon>
        <taxon>Imparidentia</taxon>
        <taxon>Neoheterodontei</taxon>
        <taxon>Myida</taxon>
        <taxon>Myoidea</taxon>
        <taxon>Myidae</taxon>
        <taxon>Mya</taxon>
    </lineage>
</organism>
<dbReference type="InterPro" id="IPR000407">
    <property type="entry name" value="GDA1_CD39_NTPase"/>
</dbReference>
<dbReference type="Gene3D" id="3.30.420.150">
    <property type="entry name" value="Exopolyphosphatase. Domain 2"/>
    <property type="match status" value="1"/>
</dbReference>
<dbReference type="Gene3D" id="3.30.420.40">
    <property type="match status" value="2"/>
</dbReference>
<evidence type="ECO:0000313" key="4">
    <source>
        <dbReference type="EMBL" id="WAR20024.1"/>
    </source>
</evidence>
<evidence type="ECO:0000256" key="2">
    <source>
        <dbReference type="ARBA" id="ARBA00022801"/>
    </source>
</evidence>
<name>A0ABY7FF55_MYAAR</name>
<dbReference type="PANTHER" id="PTHR11782:SF127">
    <property type="entry name" value="NTPASE, ISOFORM F"/>
    <property type="match status" value="1"/>
</dbReference>
<dbReference type="Pfam" id="PF01150">
    <property type="entry name" value="GDA1_CD39"/>
    <property type="match status" value="2"/>
</dbReference>
<evidence type="ECO:0000256" key="3">
    <source>
        <dbReference type="SAM" id="Phobius"/>
    </source>
</evidence>
<gene>
    <name evidence="4" type="ORF">MAR_001862</name>
</gene>
<reference evidence="4" key="1">
    <citation type="submission" date="2022-11" db="EMBL/GenBank/DDBJ databases">
        <title>Centuries of genome instability and evolution in soft-shell clam transmissible cancer (bioRxiv).</title>
        <authorList>
            <person name="Hart S.F.M."/>
            <person name="Yonemitsu M.A."/>
            <person name="Giersch R.M."/>
            <person name="Beal B.F."/>
            <person name="Arriagada G."/>
            <person name="Davis B.W."/>
            <person name="Ostrander E.A."/>
            <person name="Goff S.P."/>
            <person name="Metzger M.J."/>
        </authorList>
    </citation>
    <scope>NUCLEOTIDE SEQUENCE</scope>
    <source>
        <strain evidence="4">MELC-2E11</strain>
        <tissue evidence="4">Siphon/mantle</tissue>
    </source>
</reference>
<keyword evidence="3" id="KW-1133">Transmembrane helix</keyword>
<comment type="similarity">
    <text evidence="1">Belongs to the GDA1/CD39 NTPase family.</text>
</comment>
<keyword evidence="3" id="KW-0472">Membrane</keyword>
<dbReference type="EMBL" id="CP111022">
    <property type="protein sequence ID" value="WAR20024.1"/>
    <property type="molecule type" value="Genomic_DNA"/>
</dbReference>
<evidence type="ECO:0000256" key="1">
    <source>
        <dbReference type="ARBA" id="ARBA00009283"/>
    </source>
</evidence>
<accession>A0ABY7FF55</accession>
<keyword evidence="3" id="KW-0812">Transmembrane</keyword>
<proteinExistence type="inferred from homology"/>
<keyword evidence="5" id="KW-1185">Reference proteome</keyword>
<keyword evidence="2" id="KW-0378">Hydrolase</keyword>
<dbReference type="Proteomes" id="UP001164746">
    <property type="component" value="Chromosome 11"/>
</dbReference>
<sequence length="446" mass="49606">MLVSLKTYTVKQKCSRTRQHRKVFSDVCLLPLRKCYIPIPFPNFLSSMILDTPKKQVTLYKAQGRVWAVMAVILTVAFVLFVNQFYNTDKNSVVDFNLPSRFNGDFVIEGTTTPSPLKRKGDYVRHIFAIVFDAGSTGSRVHVFKFAMTPDDPLQAALSLHDMLATCRNLVPLRQYSNTPLVLKATAGLRLLEHGQADNILNEVTASLKKQPFKLPEEAVGIMDGVDEGVFSWITMTLDSVPESYMKNVSLFGKDYHVYTHSYLNLGLMSARFTLTGGDKHKDEDPSHFELTGPCIPEGYSGDYSYGGKVYKLRGANSDEFTYASCASQTAVLVEPVLPVPELSGQEIYIFSYFFDRAQDAGLIGTDGGTIRVGDFRTAAVKAFKSGDLKKPFHALDLTYIYSLLSKGYRISDDTTVHLKKKIAGVEVSWALGAAFEVLTEEGLLR</sequence>
<dbReference type="PANTHER" id="PTHR11782">
    <property type="entry name" value="ADENOSINE/GUANOSINE DIPHOSPHATASE"/>
    <property type="match status" value="1"/>
</dbReference>
<feature type="transmembrane region" description="Helical" evidence="3">
    <location>
        <begin position="66"/>
        <end position="86"/>
    </location>
</feature>